<dbReference type="RefSeq" id="WP_023932366.1">
    <property type="nucleotide sequence ID" value="NZ_DF196819.1"/>
</dbReference>
<dbReference type="eggNOG" id="ENOG5031N74">
    <property type="taxonomic scope" value="Bacteria"/>
</dbReference>
<feature type="signal peptide" evidence="1">
    <location>
        <begin position="1"/>
        <end position="20"/>
    </location>
</feature>
<organism evidence="2 3">
    <name type="scientific">Photobacterium leiognathi lrivu.4.1</name>
    <dbReference type="NCBI Taxonomy" id="1248232"/>
    <lineage>
        <taxon>Bacteria</taxon>
        <taxon>Pseudomonadati</taxon>
        <taxon>Pseudomonadota</taxon>
        <taxon>Gammaproteobacteria</taxon>
        <taxon>Vibrionales</taxon>
        <taxon>Vibrionaceae</taxon>
        <taxon>Photobacterium</taxon>
    </lineage>
</organism>
<dbReference type="EMBL" id="DF196819">
    <property type="protein sequence ID" value="GAD29856.1"/>
    <property type="molecule type" value="Genomic_DNA"/>
</dbReference>
<name>A0A0U1P555_PHOLE</name>
<evidence type="ECO:0000313" key="2">
    <source>
        <dbReference type="EMBL" id="GAD29856.1"/>
    </source>
</evidence>
<gene>
    <name evidence="2" type="ORF">PLEI_1510</name>
</gene>
<sequence length="157" mass="17529">MSIRPALLAIASLVSFSSHALNFHDKAPNDELNDIKQSLEQAQNTLHYERTVNGTGYVPTPKDNSDKPARSYFEVVSYDIYTSQSGKRVIQAIVTNHSGGGIVLKPQQIKAYLSNSTYVEPVRIKQEGRFTQNETKSVTLYFEDTDASILGLLLRSY</sequence>
<proteinExistence type="predicted"/>
<evidence type="ECO:0000313" key="3">
    <source>
        <dbReference type="Proteomes" id="UP000030675"/>
    </source>
</evidence>
<dbReference type="Proteomes" id="UP000030675">
    <property type="component" value="Unassembled WGS sequence"/>
</dbReference>
<accession>A0A0U1P555</accession>
<dbReference type="HOGENOM" id="CLU_1720647_0_0_6"/>
<dbReference type="AlphaFoldDB" id="A0A0U1P555"/>
<evidence type="ECO:0000256" key="1">
    <source>
        <dbReference type="SAM" id="SignalP"/>
    </source>
</evidence>
<feature type="chain" id="PRO_5006712507" evidence="1">
    <location>
        <begin position="21"/>
        <end position="157"/>
    </location>
</feature>
<protein>
    <submittedName>
        <fullName evidence="2">Uncharacterized protein</fullName>
    </submittedName>
</protein>
<reference evidence="3" key="1">
    <citation type="submission" date="2012-12" db="EMBL/GenBank/DDBJ databases">
        <title>Genome Sequence of Photobacterium leiognathi lrivu.4.1.</title>
        <authorList>
            <person name="Urbanczyk H."/>
            <person name="Ogura Y."/>
            <person name="Hayashi T."/>
            <person name="Dunlap P.V."/>
        </authorList>
    </citation>
    <scope>NUCLEOTIDE SEQUENCE [LARGE SCALE GENOMIC DNA]</scope>
    <source>
        <strain evidence="3">lrivu.4.1</strain>
    </source>
</reference>
<keyword evidence="1" id="KW-0732">Signal</keyword>